<dbReference type="InterPro" id="IPR000771">
    <property type="entry name" value="FBA_II"/>
</dbReference>
<evidence type="ECO:0000313" key="4">
    <source>
        <dbReference type="EMBL" id="TCS78393.1"/>
    </source>
</evidence>
<dbReference type="RefSeq" id="WP_132549907.1">
    <property type="nucleotide sequence ID" value="NZ_SMAA01000010.1"/>
</dbReference>
<dbReference type="NCBIfam" id="TIGR00167">
    <property type="entry name" value="cbbA"/>
    <property type="match status" value="1"/>
</dbReference>
<comment type="cofactor">
    <cofactor evidence="3">
        <name>Zn(2+)</name>
        <dbReference type="ChEBI" id="CHEBI:29105"/>
    </cofactor>
    <text evidence="3">Binds 2 Zn(2+) ions per subunit. One is catalytic and the other provides a structural contribution.</text>
</comment>
<protein>
    <submittedName>
        <fullName evidence="4">Fructose-bisphosphate aldolase</fullName>
    </submittedName>
</protein>
<feature type="binding site" evidence="2">
    <location>
        <position position="181"/>
    </location>
    <ligand>
        <name>dihydroxyacetone phosphate</name>
        <dbReference type="ChEBI" id="CHEBI:57642"/>
    </ligand>
</feature>
<evidence type="ECO:0000313" key="5">
    <source>
        <dbReference type="Proteomes" id="UP000295188"/>
    </source>
</evidence>
<evidence type="ECO:0000256" key="1">
    <source>
        <dbReference type="PIRSR" id="PIRSR001359-1"/>
    </source>
</evidence>
<dbReference type="PIRSF" id="PIRSF001359">
    <property type="entry name" value="F_bP_aldolase_II"/>
    <property type="match status" value="1"/>
</dbReference>
<dbReference type="AlphaFoldDB" id="A0A4R3K6R1"/>
<feature type="active site" description="Proton donor" evidence="1">
    <location>
        <position position="81"/>
    </location>
</feature>
<keyword evidence="5" id="KW-1185">Reference proteome</keyword>
<dbReference type="GO" id="GO:0008270">
    <property type="term" value="F:zinc ion binding"/>
    <property type="evidence" value="ECO:0007669"/>
    <property type="project" value="InterPro"/>
</dbReference>
<comment type="caution">
    <text evidence="4">The sequence shown here is derived from an EMBL/GenBank/DDBJ whole genome shotgun (WGS) entry which is preliminary data.</text>
</comment>
<dbReference type="Gene3D" id="3.20.20.70">
    <property type="entry name" value="Aldolase class I"/>
    <property type="match status" value="1"/>
</dbReference>
<reference evidence="4 5" key="1">
    <citation type="submission" date="2019-03" db="EMBL/GenBank/DDBJ databases">
        <title>Genomic Encyclopedia of Type Strains, Phase IV (KMG-IV): sequencing the most valuable type-strain genomes for metagenomic binning, comparative biology and taxonomic classification.</title>
        <authorList>
            <person name="Goeker M."/>
        </authorList>
    </citation>
    <scope>NUCLEOTIDE SEQUENCE [LARGE SCALE GENOMIC DNA]</scope>
    <source>
        <strain evidence="4 5">DSM 20467</strain>
    </source>
</reference>
<dbReference type="GO" id="GO:0005975">
    <property type="term" value="P:carbohydrate metabolic process"/>
    <property type="evidence" value="ECO:0007669"/>
    <property type="project" value="InterPro"/>
</dbReference>
<accession>A0A4R3K6R1</accession>
<feature type="binding site" evidence="3">
    <location>
        <position position="180"/>
    </location>
    <ligand>
        <name>Zn(2+)</name>
        <dbReference type="ChEBI" id="CHEBI:29105"/>
        <label>1</label>
        <note>catalytic</note>
    </ligand>
</feature>
<dbReference type="GO" id="GO:0005829">
    <property type="term" value="C:cytosol"/>
    <property type="evidence" value="ECO:0007669"/>
    <property type="project" value="TreeGrafter"/>
</dbReference>
<keyword evidence="3" id="KW-0479">Metal-binding</keyword>
<feature type="binding site" evidence="3">
    <location>
        <position position="133"/>
    </location>
    <ligand>
        <name>Zn(2+)</name>
        <dbReference type="ChEBI" id="CHEBI:29105"/>
        <label>2</label>
    </ligand>
</feature>
<proteinExistence type="predicted"/>
<organism evidence="4 5">
    <name type="scientific">Pectinatus cerevisiiphilus</name>
    <dbReference type="NCBI Taxonomy" id="86956"/>
    <lineage>
        <taxon>Bacteria</taxon>
        <taxon>Bacillati</taxon>
        <taxon>Bacillota</taxon>
        <taxon>Negativicutes</taxon>
        <taxon>Selenomonadales</taxon>
        <taxon>Selenomonadaceae</taxon>
        <taxon>Pectinatus</taxon>
    </lineage>
</organism>
<evidence type="ECO:0000256" key="2">
    <source>
        <dbReference type="PIRSR" id="PIRSR001359-2"/>
    </source>
</evidence>
<dbReference type="GO" id="GO:0009025">
    <property type="term" value="F:tagatose-bisphosphate aldolase activity"/>
    <property type="evidence" value="ECO:0007669"/>
    <property type="project" value="TreeGrafter"/>
</dbReference>
<dbReference type="InterPro" id="IPR050246">
    <property type="entry name" value="Class_II_FBP_aldolase"/>
</dbReference>
<keyword evidence="3" id="KW-0862">Zinc</keyword>
<dbReference type="OrthoDB" id="9803995at2"/>
<dbReference type="CDD" id="cd00947">
    <property type="entry name" value="TBP_aldolase_IIB"/>
    <property type="match status" value="1"/>
</dbReference>
<dbReference type="EMBL" id="SMAA01000010">
    <property type="protein sequence ID" value="TCS78393.1"/>
    <property type="molecule type" value="Genomic_DNA"/>
</dbReference>
<feature type="binding site" evidence="3">
    <location>
        <position position="103"/>
    </location>
    <ligand>
        <name>Zn(2+)</name>
        <dbReference type="ChEBI" id="CHEBI:29105"/>
        <label>2</label>
    </ligand>
</feature>
<dbReference type="InterPro" id="IPR013785">
    <property type="entry name" value="Aldolase_TIM"/>
</dbReference>
<dbReference type="Pfam" id="PF01116">
    <property type="entry name" value="F_bP_aldolase"/>
    <property type="match status" value="1"/>
</dbReference>
<feature type="binding site" evidence="2">
    <location>
        <begin position="209"/>
        <end position="211"/>
    </location>
    <ligand>
        <name>dihydroxyacetone phosphate</name>
        <dbReference type="ChEBI" id="CHEBI:57642"/>
    </ligand>
</feature>
<dbReference type="SUPFAM" id="SSF51569">
    <property type="entry name" value="Aldolase"/>
    <property type="match status" value="1"/>
</dbReference>
<evidence type="ECO:0000256" key="3">
    <source>
        <dbReference type="PIRSR" id="PIRSR001359-3"/>
    </source>
</evidence>
<sequence length="289" mass="32205">MLINLKQALHFAEEQNIAIGSFNVYNVESLQAVMQGSTKTIAPTILAFGEAYDKHMPLEAMAELVKFYTKDKDRQFVLHLDHSRHIETIERALKCGFTSVMYDGSAETLQNNIAQTKAICSLAHTIGASVEGELGYMNEEDGSDAKKEVRQHDYTTVSSAKTYATESDADALAIAIGNAHGIYKGVPLLDFTRLQEIHAAVKLPLVLHGSSGISKNALQEAIHLGIRKININTEISTTGIKAAREFLAQHTDPNTRFETMTKFSEERMTAVVERYIDWFTFTKCNFIRK</sequence>
<dbReference type="Proteomes" id="UP000295188">
    <property type="component" value="Unassembled WGS sequence"/>
</dbReference>
<feature type="binding site" evidence="3">
    <location>
        <position position="208"/>
    </location>
    <ligand>
        <name>Zn(2+)</name>
        <dbReference type="ChEBI" id="CHEBI:29105"/>
        <label>1</label>
        <note>catalytic</note>
    </ligand>
</feature>
<name>A0A4R3K6R1_9FIRM</name>
<feature type="binding site" evidence="2">
    <location>
        <begin position="230"/>
        <end position="233"/>
    </location>
    <ligand>
        <name>dihydroxyacetone phosphate</name>
        <dbReference type="ChEBI" id="CHEBI:57642"/>
    </ligand>
</feature>
<feature type="binding site" evidence="3">
    <location>
        <position position="82"/>
    </location>
    <ligand>
        <name>Zn(2+)</name>
        <dbReference type="ChEBI" id="CHEBI:29105"/>
        <label>1</label>
        <note>catalytic</note>
    </ligand>
</feature>
<gene>
    <name evidence="4" type="ORF">EDC37_11021</name>
</gene>
<dbReference type="PANTHER" id="PTHR30304">
    <property type="entry name" value="D-TAGATOSE-1,6-BISPHOSPHATE ALDOLASE"/>
    <property type="match status" value="1"/>
</dbReference>
<dbReference type="PANTHER" id="PTHR30304:SF0">
    <property type="entry name" value="D-TAGATOSE-1,6-BISPHOSPHATE ALDOLASE SUBUNIT GATY-RELATED"/>
    <property type="match status" value="1"/>
</dbReference>